<gene>
    <name evidence="2" type="ORF">O4U47_30420</name>
</gene>
<feature type="domain" description="Metallo-beta-lactamase" evidence="1">
    <location>
        <begin position="7"/>
        <end position="195"/>
    </location>
</feature>
<proteinExistence type="predicted"/>
<dbReference type="PANTHER" id="PTHR43546">
    <property type="entry name" value="UPF0173 METAL-DEPENDENT HYDROLASE MJ1163-RELATED"/>
    <property type="match status" value="1"/>
</dbReference>
<name>A0ABT4TVZ9_9ACTN</name>
<evidence type="ECO:0000313" key="3">
    <source>
        <dbReference type="Proteomes" id="UP001165685"/>
    </source>
</evidence>
<accession>A0ABT4TVZ9</accession>
<dbReference type="SUPFAM" id="SSF56281">
    <property type="entry name" value="Metallo-hydrolase/oxidoreductase"/>
    <property type="match status" value="1"/>
</dbReference>
<evidence type="ECO:0000313" key="2">
    <source>
        <dbReference type="EMBL" id="MDA2808860.1"/>
    </source>
</evidence>
<dbReference type="SMART" id="SM00849">
    <property type="entry name" value="Lactamase_B"/>
    <property type="match status" value="1"/>
</dbReference>
<protein>
    <submittedName>
        <fullName evidence="2">MBL fold metallo-hydrolase</fullName>
    </submittedName>
</protein>
<dbReference type="Proteomes" id="UP001165685">
    <property type="component" value="Unassembled WGS sequence"/>
</dbReference>
<dbReference type="InterPro" id="IPR036866">
    <property type="entry name" value="RibonucZ/Hydroxyglut_hydro"/>
</dbReference>
<dbReference type="RefSeq" id="WP_270681447.1">
    <property type="nucleotide sequence ID" value="NZ_JAQFWP010000110.1"/>
</dbReference>
<dbReference type="InterPro" id="IPR001279">
    <property type="entry name" value="Metallo-B-lactamas"/>
</dbReference>
<dbReference type="Gene3D" id="3.60.15.10">
    <property type="entry name" value="Ribonuclease Z/Hydroxyacylglutathione hydrolase-like"/>
    <property type="match status" value="1"/>
</dbReference>
<organism evidence="2 3">
    <name type="scientific">Nocardiopsis suaedae</name>
    <dbReference type="NCBI Taxonomy" id="3018444"/>
    <lineage>
        <taxon>Bacteria</taxon>
        <taxon>Bacillati</taxon>
        <taxon>Actinomycetota</taxon>
        <taxon>Actinomycetes</taxon>
        <taxon>Streptosporangiales</taxon>
        <taxon>Nocardiopsidaceae</taxon>
        <taxon>Nocardiopsis</taxon>
    </lineage>
</organism>
<dbReference type="EMBL" id="JAQFWP010000110">
    <property type="protein sequence ID" value="MDA2808860.1"/>
    <property type="molecule type" value="Genomic_DNA"/>
</dbReference>
<evidence type="ECO:0000259" key="1">
    <source>
        <dbReference type="SMART" id="SM00849"/>
    </source>
</evidence>
<dbReference type="Pfam" id="PF13483">
    <property type="entry name" value="Lactamase_B_3"/>
    <property type="match status" value="1"/>
</dbReference>
<keyword evidence="3" id="KW-1185">Reference proteome</keyword>
<reference evidence="2" key="1">
    <citation type="submission" date="2023-01" db="EMBL/GenBank/DDBJ databases">
        <title>Draft genome sequence of Nocardiopsis sp. LSu2-4 isolated from halophytes.</title>
        <authorList>
            <person name="Duangmal K."/>
            <person name="Chantavorakit T."/>
        </authorList>
    </citation>
    <scope>NUCLEOTIDE SEQUENCE</scope>
    <source>
        <strain evidence="2">LSu2-4</strain>
    </source>
</reference>
<sequence>MRIEKRGHACVRLTHGGGTLVIDPGGLSEPDAAVGADAVAITHEHADHFDADRLHAALKANPDLEVHTHAGIAEKLGPLADLGARVVVHAHGDTARIAGFDVDVYGERHAVIHPDIPVITNIGFRVETPSGAVFHPGDSFTVPEDPVSTLLVPVHAPWSKTAEVVDYLRAVAPRSALAVHDGLLNGTGAGIVGTLVTTLAPDVDYARLEPGQGRDLD</sequence>
<dbReference type="InterPro" id="IPR050114">
    <property type="entry name" value="UPF0173_UPF0282_UlaG_hydrolase"/>
</dbReference>
<dbReference type="PANTHER" id="PTHR43546:SF3">
    <property type="entry name" value="UPF0173 METAL-DEPENDENT HYDROLASE MJ1163"/>
    <property type="match status" value="1"/>
</dbReference>
<comment type="caution">
    <text evidence="2">The sequence shown here is derived from an EMBL/GenBank/DDBJ whole genome shotgun (WGS) entry which is preliminary data.</text>
</comment>